<feature type="chain" id="PRO_5028953042" evidence="4">
    <location>
        <begin position="27"/>
        <end position="302"/>
    </location>
</feature>
<dbReference type="PRINTS" id="PR01805">
    <property type="entry name" value="VACJLIPOPROT"/>
</dbReference>
<proteinExistence type="inferred from homology"/>
<keyword evidence="6" id="KW-1185">Reference proteome</keyword>
<feature type="signal peptide" evidence="4">
    <location>
        <begin position="1"/>
        <end position="26"/>
    </location>
</feature>
<dbReference type="AlphaFoldDB" id="A0A7C9KWV8"/>
<dbReference type="EMBL" id="WIOL01000001">
    <property type="protein sequence ID" value="MQT16366.1"/>
    <property type="molecule type" value="Genomic_DNA"/>
</dbReference>
<organism evidence="5 6">
    <name type="scientific">Sandarakinorhabdus fusca</name>
    <dbReference type="NCBI Taxonomy" id="1439888"/>
    <lineage>
        <taxon>Bacteria</taxon>
        <taxon>Pseudomonadati</taxon>
        <taxon>Pseudomonadota</taxon>
        <taxon>Alphaproteobacteria</taxon>
        <taxon>Sphingomonadales</taxon>
        <taxon>Sphingosinicellaceae</taxon>
        <taxon>Sandarakinorhabdus</taxon>
    </lineage>
</organism>
<keyword evidence="5" id="KW-0449">Lipoprotein</keyword>
<gene>
    <name evidence="5" type="ORF">F3168_03730</name>
</gene>
<dbReference type="Proteomes" id="UP000481327">
    <property type="component" value="Unassembled WGS sequence"/>
</dbReference>
<evidence type="ECO:0000313" key="6">
    <source>
        <dbReference type="Proteomes" id="UP000481327"/>
    </source>
</evidence>
<evidence type="ECO:0000256" key="3">
    <source>
        <dbReference type="SAM" id="MobiDB-lite"/>
    </source>
</evidence>
<keyword evidence="2 4" id="KW-0732">Signal</keyword>
<sequence length="302" mass="32484">MPFSMSLSTRLRIPAPLAVLSALVVALPLAGCTTPRAGGMEVAEADRWEGTNRRIYQFNKNIDRAVLKPVANTYRAVVPTAARHGITNVYSTYGEPSSLMNALLQGKVSQAFRTLDRILINITLGVGGLADNATELGREQEKEDFGQTFAAWGIESGPYMVLPLFGPATLRDSFGLGADFLIDPADFTRNAAFSPTLYWRGGQIVTRLINFRARLTEQGGDQLLADSLDEYTLVKSAYLQNRRNAIYDGNLPLDPEDEAEMDTPEAAAPDPAVSAPDPAPAAAEPAPAAQPEPPRASTPAPQ</sequence>
<name>A0A7C9KWV8_9SPHN</name>
<comment type="similarity">
    <text evidence="1">Belongs to the MlaA family.</text>
</comment>
<dbReference type="GO" id="GO:0016020">
    <property type="term" value="C:membrane"/>
    <property type="evidence" value="ECO:0007669"/>
    <property type="project" value="InterPro"/>
</dbReference>
<evidence type="ECO:0000313" key="5">
    <source>
        <dbReference type="EMBL" id="MQT16366.1"/>
    </source>
</evidence>
<evidence type="ECO:0000256" key="1">
    <source>
        <dbReference type="ARBA" id="ARBA00010634"/>
    </source>
</evidence>
<evidence type="ECO:0000256" key="4">
    <source>
        <dbReference type="SAM" id="SignalP"/>
    </source>
</evidence>
<dbReference type="PANTHER" id="PTHR30035:SF3">
    <property type="entry name" value="INTERMEMBRANE PHOSPHOLIPID TRANSPORT SYSTEM LIPOPROTEIN MLAA"/>
    <property type="match status" value="1"/>
</dbReference>
<protein>
    <submittedName>
        <fullName evidence="5">VacJ family lipoprotein</fullName>
    </submittedName>
</protein>
<feature type="compositionally biased region" description="Acidic residues" evidence="3">
    <location>
        <begin position="254"/>
        <end position="263"/>
    </location>
</feature>
<feature type="region of interest" description="Disordered" evidence="3">
    <location>
        <begin position="247"/>
        <end position="302"/>
    </location>
</feature>
<dbReference type="InterPro" id="IPR007428">
    <property type="entry name" value="MlaA"/>
</dbReference>
<accession>A0A7C9KWV8</accession>
<dbReference type="GO" id="GO:0120010">
    <property type="term" value="P:intermembrane phospholipid transfer"/>
    <property type="evidence" value="ECO:0007669"/>
    <property type="project" value="TreeGrafter"/>
</dbReference>
<reference evidence="5 6" key="1">
    <citation type="submission" date="2019-09" db="EMBL/GenBank/DDBJ databases">
        <title>Polymorphobacter sp. isolated from a lake in China.</title>
        <authorList>
            <person name="Liu Z."/>
        </authorList>
    </citation>
    <scope>NUCLEOTIDE SEQUENCE [LARGE SCALE GENOMIC DNA]</scope>
    <source>
        <strain evidence="5 6">D40P</strain>
    </source>
</reference>
<comment type="caution">
    <text evidence="5">The sequence shown here is derived from an EMBL/GenBank/DDBJ whole genome shotgun (WGS) entry which is preliminary data.</text>
</comment>
<dbReference type="PANTHER" id="PTHR30035">
    <property type="entry name" value="LIPOPROTEIN VACJ-RELATED"/>
    <property type="match status" value="1"/>
</dbReference>
<feature type="compositionally biased region" description="Pro residues" evidence="3">
    <location>
        <begin position="288"/>
        <end position="302"/>
    </location>
</feature>
<feature type="compositionally biased region" description="Low complexity" evidence="3">
    <location>
        <begin position="264"/>
        <end position="287"/>
    </location>
</feature>
<dbReference type="Pfam" id="PF04333">
    <property type="entry name" value="MlaA"/>
    <property type="match status" value="1"/>
</dbReference>
<evidence type="ECO:0000256" key="2">
    <source>
        <dbReference type="ARBA" id="ARBA00022729"/>
    </source>
</evidence>
<dbReference type="OrthoDB" id="9785326at2"/>